<dbReference type="InterPro" id="IPR029675">
    <property type="entry name" value="PGAP4"/>
</dbReference>
<dbReference type="GO" id="GO:0006506">
    <property type="term" value="P:GPI anchor biosynthetic process"/>
    <property type="evidence" value="ECO:0007669"/>
    <property type="project" value="InterPro"/>
</dbReference>
<dbReference type="PANTHER" id="PTHR31410:SF1">
    <property type="entry name" value="POST-GPI ATTACHMENT TO PROTEINS FACTOR 4"/>
    <property type="match status" value="1"/>
</dbReference>
<keyword evidence="2" id="KW-0732">Signal</keyword>
<organism evidence="3">
    <name type="scientific">Odontella aurita</name>
    <dbReference type="NCBI Taxonomy" id="265563"/>
    <lineage>
        <taxon>Eukaryota</taxon>
        <taxon>Sar</taxon>
        <taxon>Stramenopiles</taxon>
        <taxon>Ochrophyta</taxon>
        <taxon>Bacillariophyta</taxon>
        <taxon>Mediophyceae</taxon>
        <taxon>Biddulphiophycidae</taxon>
        <taxon>Eupodiscales</taxon>
        <taxon>Odontellaceae</taxon>
        <taxon>Odontella</taxon>
    </lineage>
</organism>
<dbReference type="AlphaFoldDB" id="A0A7S4HIG7"/>
<name>A0A7S4HIG7_9STRA</name>
<protein>
    <recommendedName>
        <fullName evidence="4">Protein xylosyltransferase</fullName>
    </recommendedName>
</protein>
<dbReference type="GO" id="GO:0000139">
    <property type="term" value="C:Golgi membrane"/>
    <property type="evidence" value="ECO:0007669"/>
    <property type="project" value="InterPro"/>
</dbReference>
<dbReference type="GO" id="GO:0016757">
    <property type="term" value="F:glycosyltransferase activity"/>
    <property type="evidence" value="ECO:0007669"/>
    <property type="project" value="InterPro"/>
</dbReference>
<feature type="region of interest" description="Disordered" evidence="1">
    <location>
        <begin position="46"/>
        <end position="68"/>
    </location>
</feature>
<gene>
    <name evidence="3" type="ORF">OAUR00152_LOCUS376</name>
</gene>
<feature type="region of interest" description="Disordered" evidence="1">
    <location>
        <begin position="83"/>
        <end position="128"/>
    </location>
</feature>
<reference evidence="3" key="1">
    <citation type="submission" date="2021-01" db="EMBL/GenBank/DDBJ databases">
        <authorList>
            <person name="Corre E."/>
            <person name="Pelletier E."/>
            <person name="Niang G."/>
            <person name="Scheremetjew M."/>
            <person name="Finn R."/>
            <person name="Kale V."/>
            <person name="Holt S."/>
            <person name="Cochrane G."/>
            <person name="Meng A."/>
            <person name="Brown T."/>
            <person name="Cohen L."/>
        </authorList>
    </citation>
    <scope>NUCLEOTIDE SEQUENCE</scope>
    <source>
        <strain evidence="3">Isolate 1302-5</strain>
    </source>
</reference>
<evidence type="ECO:0000313" key="3">
    <source>
        <dbReference type="EMBL" id="CAE2200199.1"/>
    </source>
</evidence>
<dbReference type="EMBL" id="HBKQ01000565">
    <property type="protein sequence ID" value="CAE2200199.1"/>
    <property type="molecule type" value="Transcribed_RNA"/>
</dbReference>
<feature type="chain" id="PRO_5030705717" description="Protein xylosyltransferase" evidence="2">
    <location>
        <begin position="16"/>
        <end position="540"/>
    </location>
</feature>
<proteinExistence type="predicted"/>
<evidence type="ECO:0000256" key="2">
    <source>
        <dbReference type="SAM" id="SignalP"/>
    </source>
</evidence>
<evidence type="ECO:0008006" key="4">
    <source>
        <dbReference type="Google" id="ProtNLM"/>
    </source>
</evidence>
<feature type="signal peptide" evidence="2">
    <location>
        <begin position="1"/>
        <end position="15"/>
    </location>
</feature>
<evidence type="ECO:0000256" key="1">
    <source>
        <dbReference type="SAM" id="MobiDB-lite"/>
    </source>
</evidence>
<sequence>MSILFACFLLGRAAVDEFNTANSVASRIKKAAGGDNATRILEEKVPETAGGRERVRKATTAAATPVNRDGKVENNVIISARGSSVRKVDRTAASPTSKDEGEGRPSSGGKQERKNYTSPVESLFRDHDFPNDAVERELRRHDRFVVESLAYIARFDDRSTAKFVDAETKFRASSSSAGAAGRGAGVGGGSGNGNGGKPIALVVLTAHRDVPYLAVLVSMLLRGHDPAVFAESMDVHIVNVERRPGRRDYYPLFEDLRRKIGTFVHFHDWTAIYPQHSDLGDRTYRADQRIDYVRAMRLCQSESSSEVEGSPSRWCVLMEDDAVPAVDFATKFRRYVDRDIFPNATESGTDDVALEDVFLLRLYTPFAPFQWRKVEEPPTTVRRGRQGQQGAAGQNVILANQGERYKPTHKEMIYNANRALDYNEAQYRGVLPAEKKIAYKVKYNPERYGTVAIAYPTITLNRTIAYLERTDSRKGITSDISLGFDADPFLREENLNRLGTVPSLVNHLGIYSDHSGGDWGRGVSTDIRFKLDDGPSEADS</sequence>
<dbReference type="PANTHER" id="PTHR31410">
    <property type="entry name" value="TRANSMEMBRANE PROTEIN 246"/>
    <property type="match status" value="1"/>
</dbReference>
<accession>A0A7S4HIG7</accession>